<evidence type="ECO:0000256" key="6">
    <source>
        <dbReference type="ARBA" id="ARBA00023136"/>
    </source>
</evidence>
<keyword evidence="5 7" id="KW-1133">Transmembrane helix</keyword>
<feature type="transmembrane region" description="Helical" evidence="7">
    <location>
        <begin position="303"/>
        <end position="320"/>
    </location>
</feature>
<dbReference type="GO" id="GO:0016020">
    <property type="term" value="C:membrane"/>
    <property type="evidence" value="ECO:0007669"/>
    <property type="project" value="UniProtKB-SubCell"/>
</dbReference>
<feature type="domain" description="Wax synthase" evidence="8">
    <location>
        <begin position="251"/>
        <end position="339"/>
    </location>
</feature>
<evidence type="ECO:0000259" key="8">
    <source>
        <dbReference type="Pfam" id="PF13813"/>
    </source>
</evidence>
<dbReference type="PANTHER" id="PTHR31595:SF27">
    <property type="entry name" value="WAX SYNTHASE DOMAIN-CONTAINING PROTEIN-RELATED"/>
    <property type="match status" value="1"/>
</dbReference>
<sequence length="441" mass="49830">MDIASKVEGFPTFGILYYTSTLLAVCTYAALIIISIPKTGPASLVRYSSPAIVLTVGKQLFHASYGVSGSLAHRSLTLALTALFILQCCNFLVLTRLDAKDLAKKNIFQDSDHMIYKAYRVVCLIFNVRGIGTPWQAKHLCGFPRFYQRGKGRGPTPIWFILRQSLIVAWQCLLLDIIYTTSMSTPKEDTLKLFGEGTEYMYLDANAEQWTGRFIAGIIAWVIPGRVSIDLPHRVLSIISVFFGFSSPQQWPPLFGSMLDAYTIRGFWSTFWHSYCRWTLTTISSFICRDFLRLPRPSIVERYLNISFVFLGSAVVHMAIDSFCWGPPMKTKLPTLAFFGSLIVGIIIEDTIQALCRRITGEKRRDGDDGVPVWHKLVGYIWVSFWFMMTSPWYLYHNSRLPPDDTWLVPVSFVDTFGLDTATMVLFGSGVILKFGIGIEV</sequence>
<dbReference type="InterPro" id="IPR044851">
    <property type="entry name" value="Wax_synthase"/>
</dbReference>
<feature type="transmembrane region" description="Helical" evidence="7">
    <location>
        <begin position="416"/>
        <end position="437"/>
    </location>
</feature>
<accession>A0A0N0V6M7</accession>
<keyword evidence="10" id="KW-1185">Reference proteome</keyword>
<protein>
    <submittedName>
        <fullName evidence="9">TRI7 protein</fullName>
    </submittedName>
</protein>
<dbReference type="AlphaFoldDB" id="A0A0N0V6M7"/>
<keyword evidence="3" id="KW-0808">Transferase</keyword>
<organism evidence="9 10">
    <name type="scientific">Fusarium langsethiae</name>
    <dbReference type="NCBI Taxonomy" id="179993"/>
    <lineage>
        <taxon>Eukaryota</taxon>
        <taxon>Fungi</taxon>
        <taxon>Dikarya</taxon>
        <taxon>Ascomycota</taxon>
        <taxon>Pezizomycotina</taxon>
        <taxon>Sordariomycetes</taxon>
        <taxon>Hypocreomycetidae</taxon>
        <taxon>Hypocreales</taxon>
        <taxon>Nectriaceae</taxon>
        <taxon>Fusarium</taxon>
    </lineage>
</organism>
<evidence type="ECO:0000313" key="9">
    <source>
        <dbReference type="EMBL" id="KPA41247.1"/>
    </source>
</evidence>
<comment type="subcellular location">
    <subcellularLocation>
        <location evidence="1">Membrane</location>
        <topology evidence="1">Multi-pass membrane protein</topology>
    </subcellularLocation>
</comment>
<keyword evidence="6 7" id="KW-0472">Membrane</keyword>
<feature type="transmembrane region" description="Helical" evidence="7">
    <location>
        <begin position="15"/>
        <end position="37"/>
    </location>
</feature>
<gene>
    <name evidence="9" type="ORF">FLAG1_05864</name>
</gene>
<dbReference type="InterPro" id="IPR032805">
    <property type="entry name" value="Wax_synthase_dom"/>
</dbReference>
<comment type="similarity">
    <text evidence="2">Belongs to the wax synthase family.</text>
</comment>
<evidence type="ECO:0000313" key="10">
    <source>
        <dbReference type="Proteomes" id="UP000037904"/>
    </source>
</evidence>
<dbReference type="OrthoDB" id="1077582at2759"/>
<evidence type="ECO:0000256" key="2">
    <source>
        <dbReference type="ARBA" id="ARBA00007282"/>
    </source>
</evidence>
<keyword evidence="4 7" id="KW-0812">Transmembrane</keyword>
<dbReference type="EMBL" id="JXCE01000103">
    <property type="protein sequence ID" value="KPA41247.1"/>
    <property type="molecule type" value="Genomic_DNA"/>
</dbReference>
<reference evidence="9 10" key="1">
    <citation type="submission" date="2015-04" db="EMBL/GenBank/DDBJ databases">
        <title>The draft genome sequence of Fusarium langsethiae, a T-2/HT-2 mycotoxin producer.</title>
        <authorList>
            <person name="Lysoe E."/>
            <person name="Divon H.H."/>
            <person name="Terzi V."/>
            <person name="Orru L."/>
            <person name="Lamontanara A."/>
            <person name="Kolseth A.-K."/>
            <person name="Frandsen R.J."/>
            <person name="Nielsen K."/>
            <person name="Thrane U."/>
        </authorList>
    </citation>
    <scope>NUCLEOTIDE SEQUENCE [LARGE SCALE GENOMIC DNA]</scope>
    <source>
        <strain evidence="9 10">Fl201059</strain>
    </source>
</reference>
<dbReference type="GO" id="GO:0006629">
    <property type="term" value="P:lipid metabolic process"/>
    <property type="evidence" value="ECO:0007669"/>
    <property type="project" value="InterPro"/>
</dbReference>
<evidence type="ECO:0000256" key="5">
    <source>
        <dbReference type="ARBA" id="ARBA00022989"/>
    </source>
</evidence>
<dbReference type="Proteomes" id="UP000037904">
    <property type="component" value="Unassembled WGS sequence"/>
</dbReference>
<feature type="transmembrane region" description="Helical" evidence="7">
    <location>
        <begin position="77"/>
        <end position="97"/>
    </location>
</feature>
<dbReference type="PANTHER" id="PTHR31595">
    <property type="entry name" value="LONG-CHAIN-ALCOHOL O-FATTY-ACYLTRANSFERASE 3-RELATED"/>
    <property type="match status" value="1"/>
</dbReference>
<dbReference type="Pfam" id="PF13813">
    <property type="entry name" value="MBOAT_2"/>
    <property type="match status" value="1"/>
</dbReference>
<proteinExistence type="inferred from homology"/>
<evidence type="ECO:0000256" key="3">
    <source>
        <dbReference type="ARBA" id="ARBA00022679"/>
    </source>
</evidence>
<dbReference type="GO" id="GO:0008374">
    <property type="term" value="F:O-acyltransferase activity"/>
    <property type="evidence" value="ECO:0007669"/>
    <property type="project" value="InterPro"/>
</dbReference>
<feature type="transmembrane region" description="Helical" evidence="7">
    <location>
        <begin position="336"/>
        <end position="356"/>
    </location>
</feature>
<comment type="caution">
    <text evidence="9">The sequence shown here is derived from an EMBL/GenBank/DDBJ whole genome shotgun (WGS) entry which is preliminary data.</text>
</comment>
<evidence type="ECO:0000256" key="4">
    <source>
        <dbReference type="ARBA" id="ARBA00022692"/>
    </source>
</evidence>
<name>A0A0N0V6M7_FUSLA</name>
<feature type="transmembrane region" description="Helical" evidence="7">
    <location>
        <begin position="377"/>
        <end position="396"/>
    </location>
</feature>
<evidence type="ECO:0000256" key="1">
    <source>
        <dbReference type="ARBA" id="ARBA00004141"/>
    </source>
</evidence>
<evidence type="ECO:0000256" key="7">
    <source>
        <dbReference type="SAM" id="Phobius"/>
    </source>
</evidence>